<comment type="similarity">
    <text evidence="1">Belongs to the actinobacterial glucosamine kinase family.</text>
</comment>
<feature type="binding site" evidence="1">
    <location>
        <position position="369"/>
    </location>
    <ligand>
        <name>D-glucosamine</name>
        <dbReference type="ChEBI" id="CHEBI:58723"/>
    </ligand>
</feature>
<sequence>MNRSVATRVNVRKTHAAFTAEFLRRKLNLDSTHTRVPSGASAALVEAIVTGGAVAGLRVRRFVPLARGPLGERPITVDQTNTSVVVGERVVVKWMRPATGGEAPGRAPDLLAHLAAAGFIRTPTPYAAVYRDGPEADLVAVVTGFQPAAADGWDWCVDALLDQLDGGPPADLAADLGVLAGELHCALATPSEIIPAPVEVSHRDWAADGLAVLDQAHRLVAAADDEEAHWFTARVPRLAADIERSRAVDRAYVIQPHGDLHVGQVLRWRGGLAVTDFDGNPTLAAYGAGPLTEPVARDVAQLRTSLLHVGQIADRRTEGRHRSALSDWCQRAVDELLAAYLRTLGERGMAHLFDERLLRPFEVEQECRELCYAARFLPRWRYAPMGVLRHWYD</sequence>
<keyword evidence="1 2" id="KW-0418">Kinase</keyword>
<keyword evidence="1" id="KW-0808">Transferase</keyword>
<comment type="function">
    <text evidence="1">Catalyzes the ATP-dependent phosphorylation of D-glucosamine (GlcN) to D-glucosamine 6-phosphate. May be involved in the phosphorylation of acquired extracellular GlcN derived from the hydrolysis of chitosan, i.e., in the incorporation of exogenous GlcN into the bacterial GlcNAc metabolism.</text>
</comment>
<dbReference type="EMBL" id="LT607411">
    <property type="protein sequence ID" value="SCF06091.1"/>
    <property type="molecule type" value="Genomic_DNA"/>
</dbReference>
<keyword evidence="3" id="KW-1185">Reference proteome</keyword>
<dbReference type="InterPro" id="IPR043674">
    <property type="entry name" value="GlcN_kinase"/>
</dbReference>
<dbReference type="InterPro" id="IPR011009">
    <property type="entry name" value="Kinase-like_dom_sf"/>
</dbReference>
<keyword evidence="1" id="KW-0119">Carbohydrate metabolism</keyword>
<gene>
    <name evidence="2" type="ORF">GA0074695_3188</name>
</gene>
<dbReference type="AlphaFoldDB" id="A0A1C4XCY9"/>
<dbReference type="Proteomes" id="UP000198242">
    <property type="component" value="Chromosome I"/>
</dbReference>
<feature type="binding site" evidence="1">
    <location>
        <position position="93"/>
    </location>
    <ligand>
        <name>ATP</name>
        <dbReference type="ChEBI" id="CHEBI:30616"/>
    </ligand>
</feature>
<comment type="caution">
    <text evidence="1">Lacks conserved residue(s) required for the propagation of feature annotation.</text>
</comment>
<organism evidence="2 3">
    <name type="scientific">Micromonospora viridifaciens</name>
    <dbReference type="NCBI Taxonomy" id="1881"/>
    <lineage>
        <taxon>Bacteria</taxon>
        <taxon>Bacillati</taxon>
        <taxon>Actinomycetota</taxon>
        <taxon>Actinomycetes</taxon>
        <taxon>Micromonosporales</taxon>
        <taxon>Micromonosporaceae</taxon>
        <taxon>Micromonospora</taxon>
    </lineage>
</organism>
<keyword evidence="1" id="KW-0460">Magnesium</keyword>
<keyword evidence="1" id="KW-0547">Nucleotide-binding</keyword>
<accession>A0A1C4XCY9</accession>
<keyword evidence="1" id="KW-0479">Metal-binding</keyword>
<evidence type="ECO:0000313" key="2">
    <source>
        <dbReference type="EMBL" id="SCF06091.1"/>
    </source>
</evidence>
<reference evidence="3" key="1">
    <citation type="submission" date="2016-06" db="EMBL/GenBank/DDBJ databases">
        <authorList>
            <person name="Varghese N."/>
            <person name="Submissions Spin"/>
        </authorList>
    </citation>
    <scope>NUCLEOTIDE SEQUENCE [LARGE SCALE GENOMIC DNA]</scope>
    <source>
        <strain evidence="3">DSM 43909</strain>
    </source>
</reference>
<protein>
    <recommendedName>
        <fullName evidence="1">Glucosamine kinase</fullName>
        <shortName evidence="1">GlcN kinase</shortName>
        <shortName evidence="1">GlcNK</shortName>
        <ecNumber evidence="1">2.7.1.8</ecNumber>
    </recommendedName>
</protein>
<feature type="binding site" evidence="1">
    <location>
        <position position="276"/>
    </location>
    <ligand>
        <name>Mg(2+)</name>
        <dbReference type="ChEBI" id="CHEBI:18420"/>
        <label>1</label>
    </ligand>
</feature>
<dbReference type="GO" id="GO:0005524">
    <property type="term" value="F:ATP binding"/>
    <property type="evidence" value="ECO:0007669"/>
    <property type="project" value="UniProtKB-KW"/>
</dbReference>
<dbReference type="HAMAP" id="MF_02218">
    <property type="entry name" value="GlcN_kinase"/>
    <property type="match status" value="1"/>
</dbReference>
<name>A0A1C4XCY9_MICVI</name>
<evidence type="ECO:0000256" key="1">
    <source>
        <dbReference type="HAMAP-Rule" id="MF_02218"/>
    </source>
</evidence>
<dbReference type="GO" id="GO:0005975">
    <property type="term" value="P:carbohydrate metabolic process"/>
    <property type="evidence" value="ECO:0007669"/>
    <property type="project" value="UniProtKB-UniRule"/>
</dbReference>
<feature type="binding site" evidence="1">
    <location>
        <position position="278"/>
    </location>
    <ligand>
        <name>Mg(2+)</name>
        <dbReference type="ChEBI" id="CHEBI:18420"/>
        <label>2</label>
    </ligand>
</feature>
<evidence type="ECO:0000313" key="3">
    <source>
        <dbReference type="Proteomes" id="UP000198242"/>
    </source>
</evidence>
<feature type="binding site" evidence="1">
    <location>
        <position position="276"/>
    </location>
    <ligand>
        <name>Mg(2+)</name>
        <dbReference type="ChEBI" id="CHEBI:18420"/>
        <label>2</label>
    </ligand>
</feature>
<comment type="catalytic activity">
    <reaction evidence="1">
        <text>D-glucosamine + ATP = D-glucosamine 6-phosphate + ADP + H(+)</text>
        <dbReference type="Rhea" id="RHEA:10948"/>
        <dbReference type="ChEBI" id="CHEBI:15378"/>
        <dbReference type="ChEBI" id="CHEBI:30616"/>
        <dbReference type="ChEBI" id="CHEBI:58723"/>
        <dbReference type="ChEBI" id="CHEBI:58725"/>
        <dbReference type="ChEBI" id="CHEBI:456216"/>
        <dbReference type="EC" id="2.7.1.8"/>
    </reaction>
</comment>
<proteinExistence type="inferred from homology"/>
<comment type="cofactor">
    <cofactor evidence="1">
        <name>Mg(2+)</name>
        <dbReference type="ChEBI" id="CHEBI:18420"/>
    </cofactor>
    <text evidence="1">Binds 2 Mg(2+) ions per subunit.</text>
</comment>
<dbReference type="SUPFAM" id="SSF56112">
    <property type="entry name" value="Protein kinase-like (PK-like)"/>
    <property type="match status" value="1"/>
</dbReference>
<feature type="binding site" evidence="1">
    <location>
        <position position="259"/>
    </location>
    <ligand>
        <name>D-glucosamine</name>
        <dbReference type="ChEBI" id="CHEBI:58723"/>
    </ligand>
</feature>
<feature type="binding site" evidence="1">
    <location>
        <position position="151"/>
    </location>
    <ligand>
        <name>ATP</name>
        <dbReference type="ChEBI" id="CHEBI:30616"/>
    </ligand>
</feature>
<comment type="subunit">
    <text evidence="1">Monomer.</text>
</comment>
<dbReference type="EC" id="2.7.1.8" evidence="1"/>
<feature type="binding site" evidence="1">
    <location>
        <position position="264"/>
    </location>
    <ligand>
        <name>Mg(2+)</name>
        <dbReference type="ChEBI" id="CHEBI:18420"/>
        <label>1</label>
    </ligand>
</feature>
<dbReference type="Gene3D" id="3.90.1200.10">
    <property type="match status" value="1"/>
</dbReference>
<dbReference type="GO" id="GO:0000287">
    <property type="term" value="F:magnesium ion binding"/>
    <property type="evidence" value="ECO:0007669"/>
    <property type="project" value="UniProtKB-UniRule"/>
</dbReference>
<feature type="short sequence motif" description="Substrate specificity determinant motif" evidence="1">
    <location>
        <begin position="365"/>
        <end position="380"/>
    </location>
</feature>
<dbReference type="GO" id="GO:0047931">
    <property type="term" value="F:glucosamine kinase activity"/>
    <property type="evidence" value="ECO:0007669"/>
    <property type="project" value="UniProtKB-UniRule"/>
</dbReference>
<keyword evidence="1" id="KW-0067">ATP-binding</keyword>